<gene>
    <name evidence="1" type="ORF">AWB68_04389</name>
</gene>
<proteinExistence type="predicted"/>
<protein>
    <submittedName>
        <fullName evidence="1">Fis family transcriptional regulator</fullName>
    </submittedName>
</protein>
<organism evidence="1 2">
    <name type="scientific">Caballeronia choica</name>
    <dbReference type="NCBI Taxonomy" id="326476"/>
    <lineage>
        <taxon>Bacteria</taxon>
        <taxon>Pseudomonadati</taxon>
        <taxon>Pseudomonadota</taxon>
        <taxon>Betaproteobacteria</taxon>
        <taxon>Burkholderiales</taxon>
        <taxon>Burkholderiaceae</taxon>
        <taxon>Caballeronia</taxon>
    </lineage>
</organism>
<comment type="caution">
    <text evidence="1">The sequence shown here is derived from an EMBL/GenBank/DDBJ whole genome shotgun (WGS) entry which is preliminary data.</text>
</comment>
<name>A0A158JWM8_9BURK</name>
<dbReference type="AlphaFoldDB" id="A0A158JWM8"/>
<reference evidence="1" key="1">
    <citation type="submission" date="2016-01" db="EMBL/GenBank/DDBJ databases">
        <authorList>
            <person name="Peeters C."/>
        </authorList>
    </citation>
    <scope>NUCLEOTIDE SEQUENCE [LARGE SCALE GENOMIC DNA]</scope>
    <source>
        <strain evidence="1">LMG 22940</strain>
    </source>
</reference>
<accession>A0A158JWM8</accession>
<evidence type="ECO:0000313" key="2">
    <source>
        <dbReference type="Proteomes" id="UP000054770"/>
    </source>
</evidence>
<evidence type="ECO:0000313" key="1">
    <source>
        <dbReference type="EMBL" id="SAL73228.1"/>
    </source>
</evidence>
<sequence length="89" mass="9892">MSLQIHLALAACRRMGCGNSHQFNELLRVLYITHHLQEMGFGSLPLQVYAPAELALNIALAGAKREQLWLVDAATASLLEQILTKYKTD</sequence>
<dbReference type="EMBL" id="FCON02000052">
    <property type="protein sequence ID" value="SAL73228.1"/>
    <property type="molecule type" value="Genomic_DNA"/>
</dbReference>
<dbReference type="Proteomes" id="UP000054770">
    <property type="component" value="Unassembled WGS sequence"/>
</dbReference>
<keyword evidence="2" id="KW-1185">Reference proteome</keyword>